<evidence type="ECO:0000313" key="2">
    <source>
        <dbReference type="Proteomes" id="UP000619293"/>
    </source>
</evidence>
<dbReference type="RefSeq" id="WP_191838948.1">
    <property type="nucleotide sequence ID" value="NZ_BAAALB010000008.1"/>
</dbReference>
<dbReference type="AlphaFoldDB" id="A0A8J3NR35"/>
<gene>
    <name evidence="1" type="ORF">Cch02nite_32460</name>
</gene>
<dbReference type="EMBL" id="BONG01000018">
    <property type="protein sequence ID" value="GIF89802.1"/>
    <property type="molecule type" value="Genomic_DNA"/>
</dbReference>
<proteinExistence type="predicted"/>
<keyword evidence="2" id="KW-1185">Reference proteome</keyword>
<reference evidence="1 2" key="1">
    <citation type="submission" date="2021-01" db="EMBL/GenBank/DDBJ databases">
        <title>Whole genome shotgun sequence of Catellatospora chokoriensis NBRC 107358.</title>
        <authorList>
            <person name="Komaki H."/>
            <person name="Tamura T."/>
        </authorList>
    </citation>
    <scope>NUCLEOTIDE SEQUENCE [LARGE SCALE GENOMIC DNA]</scope>
    <source>
        <strain evidence="1 2">NBRC 107358</strain>
    </source>
</reference>
<sequence>MNDLDIVALYIADRTGRTPDQHAVDGHPLAADIPAAASRLRRSRHELTLAADTLRNILVNGTDLGTDDQALPTALAEVTGTVNEHDLARRDLDRLIYDRGRAEHARTHMPRTTTRHETGHGRNTRVKLPCTTANVAAGIAGKQHLMLVLTDCAQIVHEDPISQLLAGDDEPVRLTHHDAGVHTDPLTRQLYVLTSRATPHD</sequence>
<name>A0A8J3NR35_9ACTN</name>
<protein>
    <submittedName>
        <fullName evidence="1">Uncharacterized protein</fullName>
    </submittedName>
</protein>
<comment type="caution">
    <text evidence="1">The sequence shown here is derived from an EMBL/GenBank/DDBJ whole genome shotgun (WGS) entry which is preliminary data.</text>
</comment>
<evidence type="ECO:0000313" key="1">
    <source>
        <dbReference type="EMBL" id="GIF89802.1"/>
    </source>
</evidence>
<accession>A0A8J3NR35</accession>
<organism evidence="1 2">
    <name type="scientific">Catellatospora chokoriensis</name>
    <dbReference type="NCBI Taxonomy" id="310353"/>
    <lineage>
        <taxon>Bacteria</taxon>
        <taxon>Bacillati</taxon>
        <taxon>Actinomycetota</taxon>
        <taxon>Actinomycetes</taxon>
        <taxon>Micromonosporales</taxon>
        <taxon>Micromonosporaceae</taxon>
        <taxon>Catellatospora</taxon>
    </lineage>
</organism>
<dbReference type="Proteomes" id="UP000619293">
    <property type="component" value="Unassembled WGS sequence"/>
</dbReference>